<feature type="chain" id="PRO_5035276887" evidence="1">
    <location>
        <begin position="19"/>
        <end position="117"/>
    </location>
</feature>
<reference evidence="2" key="1">
    <citation type="submission" date="2021-06" db="EMBL/GenBank/DDBJ databases">
        <authorList>
            <person name="Hodson N. C."/>
            <person name="Mongue J. A."/>
            <person name="Jaron S. K."/>
        </authorList>
    </citation>
    <scope>NUCLEOTIDE SEQUENCE</scope>
</reference>
<gene>
    <name evidence="2" type="ORF">AFUS01_LOCUS477</name>
</gene>
<dbReference type="AlphaFoldDB" id="A0A8J2NII2"/>
<comment type="caution">
    <text evidence="2">The sequence shown here is derived from an EMBL/GenBank/DDBJ whole genome shotgun (WGS) entry which is preliminary data.</text>
</comment>
<organism evidence="2 3">
    <name type="scientific">Allacma fusca</name>
    <dbReference type="NCBI Taxonomy" id="39272"/>
    <lineage>
        <taxon>Eukaryota</taxon>
        <taxon>Metazoa</taxon>
        <taxon>Ecdysozoa</taxon>
        <taxon>Arthropoda</taxon>
        <taxon>Hexapoda</taxon>
        <taxon>Collembola</taxon>
        <taxon>Symphypleona</taxon>
        <taxon>Sminthuridae</taxon>
        <taxon>Allacma</taxon>
    </lineage>
</organism>
<name>A0A8J2NII2_9HEXA</name>
<protein>
    <submittedName>
        <fullName evidence="2">Uncharacterized protein</fullName>
    </submittedName>
</protein>
<keyword evidence="3" id="KW-1185">Reference proteome</keyword>
<dbReference type="Proteomes" id="UP000708208">
    <property type="component" value="Unassembled WGS sequence"/>
</dbReference>
<feature type="signal peptide" evidence="1">
    <location>
        <begin position="1"/>
        <end position="18"/>
    </location>
</feature>
<evidence type="ECO:0000256" key="1">
    <source>
        <dbReference type="SAM" id="SignalP"/>
    </source>
</evidence>
<evidence type="ECO:0000313" key="3">
    <source>
        <dbReference type="Proteomes" id="UP000708208"/>
    </source>
</evidence>
<dbReference type="EMBL" id="CAJVCH010002182">
    <property type="protein sequence ID" value="CAG7643206.1"/>
    <property type="molecule type" value="Genomic_DNA"/>
</dbReference>
<sequence>MKLLILPLFVCLFSFAYAGFFNFGVGRDMDIFIRESNNSRCRWYNSGILSWIPRRINETTYCRCIGVGAYECKTYIPKAKTTVVTDSTGLGSNSTASTAEISISSKANSTTAPTALP</sequence>
<proteinExistence type="predicted"/>
<accession>A0A8J2NII2</accession>
<keyword evidence="1" id="KW-0732">Signal</keyword>
<evidence type="ECO:0000313" key="2">
    <source>
        <dbReference type="EMBL" id="CAG7643206.1"/>
    </source>
</evidence>